<dbReference type="EMBL" id="LUGG01000013">
    <property type="protein sequence ID" value="OBZ70844.1"/>
    <property type="molecule type" value="Genomic_DNA"/>
</dbReference>
<protein>
    <submittedName>
        <fullName evidence="1">Uncharacterized protein</fullName>
    </submittedName>
</protein>
<dbReference type="STRING" id="5627.A0A1C7M728"/>
<evidence type="ECO:0000313" key="2">
    <source>
        <dbReference type="Proteomes" id="UP000092993"/>
    </source>
</evidence>
<keyword evidence="2" id="KW-1185">Reference proteome</keyword>
<proteinExistence type="predicted"/>
<dbReference type="AlphaFoldDB" id="A0A1C7M728"/>
<accession>A0A1C7M728</accession>
<name>A0A1C7M728_GRIFR</name>
<evidence type="ECO:0000313" key="1">
    <source>
        <dbReference type="EMBL" id="OBZ70844.1"/>
    </source>
</evidence>
<dbReference type="OrthoDB" id="2012566at2759"/>
<organism evidence="1 2">
    <name type="scientific">Grifola frondosa</name>
    <name type="common">Maitake</name>
    <name type="synonym">Polyporus frondosus</name>
    <dbReference type="NCBI Taxonomy" id="5627"/>
    <lineage>
        <taxon>Eukaryota</taxon>
        <taxon>Fungi</taxon>
        <taxon>Dikarya</taxon>
        <taxon>Basidiomycota</taxon>
        <taxon>Agaricomycotina</taxon>
        <taxon>Agaricomycetes</taxon>
        <taxon>Polyporales</taxon>
        <taxon>Grifolaceae</taxon>
        <taxon>Grifola</taxon>
    </lineage>
</organism>
<reference evidence="1 2" key="1">
    <citation type="submission" date="2016-03" db="EMBL/GenBank/DDBJ databases">
        <title>Whole genome sequencing of Grifola frondosa 9006-11.</title>
        <authorList>
            <person name="Min B."/>
            <person name="Park H."/>
            <person name="Kim J.-G."/>
            <person name="Cho H."/>
            <person name="Oh Y.-L."/>
            <person name="Kong W.-S."/>
            <person name="Choi I.-G."/>
        </authorList>
    </citation>
    <scope>NUCLEOTIDE SEQUENCE [LARGE SCALE GENOMIC DNA]</scope>
    <source>
        <strain evidence="1 2">9006-11</strain>
    </source>
</reference>
<gene>
    <name evidence="1" type="ORF">A0H81_09209</name>
</gene>
<sequence>MQSRLRPLFVERVTERVGVEGNPLELAFRLLACASAGISNDRDLQTLLAAQCADGGWETCWFYRFGSTGVKAGNRGLTTALAVCAIEAAQRRPPSPSPSAKLEVSGFFSKLSRPSSFRSLRLPWRWTQPTEVAC</sequence>
<dbReference type="Proteomes" id="UP000092993">
    <property type="component" value="Unassembled WGS sequence"/>
</dbReference>
<comment type="caution">
    <text evidence="1">The sequence shown here is derived from an EMBL/GenBank/DDBJ whole genome shotgun (WGS) entry which is preliminary data.</text>
</comment>